<dbReference type="SMART" id="SM00421">
    <property type="entry name" value="HTH_LUXR"/>
    <property type="match status" value="1"/>
</dbReference>
<dbReference type="AlphaFoldDB" id="X0SL29"/>
<dbReference type="GO" id="GO:0006355">
    <property type="term" value="P:regulation of DNA-templated transcription"/>
    <property type="evidence" value="ECO:0007669"/>
    <property type="project" value="InterPro"/>
</dbReference>
<evidence type="ECO:0000313" key="3">
    <source>
        <dbReference type="EMBL" id="GAF76567.1"/>
    </source>
</evidence>
<dbReference type="GO" id="GO:0003677">
    <property type="term" value="F:DNA binding"/>
    <property type="evidence" value="ECO:0007669"/>
    <property type="project" value="UniProtKB-KW"/>
</dbReference>
<dbReference type="InterPro" id="IPR036388">
    <property type="entry name" value="WH-like_DNA-bd_sf"/>
</dbReference>
<dbReference type="PRINTS" id="PR00038">
    <property type="entry name" value="HTHLUXR"/>
</dbReference>
<dbReference type="Gene3D" id="1.10.10.10">
    <property type="entry name" value="Winged helix-like DNA-binding domain superfamily/Winged helix DNA-binding domain"/>
    <property type="match status" value="1"/>
</dbReference>
<sequence length="80" mass="9559">MVFAKRQWEYLRKCWHLTPREIEVAKLVCKDFDNDEIADKLHIEYNTVRAHLGNVFRKMGVRGKTSVILEFIDVLRKARI</sequence>
<accession>X0SL29</accession>
<dbReference type="InterPro" id="IPR000792">
    <property type="entry name" value="Tscrpt_reg_LuxR_C"/>
</dbReference>
<proteinExistence type="predicted"/>
<evidence type="ECO:0000256" key="1">
    <source>
        <dbReference type="ARBA" id="ARBA00023125"/>
    </source>
</evidence>
<name>X0SL29_9ZZZZ</name>
<dbReference type="InterPro" id="IPR039420">
    <property type="entry name" value="WalR-like"/>
</dbReference>
<reference evidence="3" key="1">
    <citation type="journal article" date="2014" name="Front. Microbiol.">
        <title>High frequency of phylogenetically diverse reductive dehalogenase-homologous genes in deep subseafloor sedimentary metagenomes.</title>
        <authorList>
            <person name="Kawai M."/>
            <person name="Futagami T."/>
            <person name="Toyoda A."/>
            <person name="Takaki Y."/>
            <person name="Nishi S."/>
            <person name="Hori S."/>
            <person name="Arai W."/>
            <person name="Tsubouchi T."/>
            <person name="Morono Y."/>
            <person name="Uchiyama I."/>
            <person name="Ito T."/>
            <person name="Fujiyama A."/>
            <person name="Inagaki F."/>
            <person name="Takami H."/>
        </authorList>
    </citation>
    <scope>NUCLEOTIDE SEQUENCE</scope>
    <source>
        <strain evidence="3">Expedition CK06-06</strain>
    </source>
</reference>
<feature type="domain" description="HTH luxR-type" evidence="2">
    <location>
        <begin position="10"/>
        <end position="75"/>
    </location>
</feature>
<organism evidence="3">
    <name type="scientific">marine sediment metagenome</name>
    <dbReference type="NCBI Taxonomy" id="412755"/>
    <lineage>
        <taxon>unclassified sequences</taxon>
        <taxon>metagenomes</taxon>
        <taxon>ecological metagenomes</taxon>
    </lineage>
</organism>
<dbReference type="CDD" id="cd06170">
    <property type="entry name" value="LuxR_C_like"/>
    <property type="match status" value="1"/>
</dbReference>
<keyword evidence="1" id="KW-0238">DNA-binding</keyword>
<comment type="caution">
    <text evidence="3">The sequence shown here is derived from an EMBL/GenBank/DDBJ whole genome shotgun (WGS) entry which is preliminary data.</text>
</comment>
<gene>
    <name evidence="3" type="ORF">S01H1_15826</name>
</gene>
<dbReference type="SUPFAM" id="SSF46894">
    <property type="entry name" value="C-terminal effector domain of the bipartite response regulators"/>
    <property type="match status" value="1"/>
</dbReference>
<evidence type="ECO:0000259" key="2">
    <source>
        <dbReference type="PROSITE" id="PS50043"/>
    </source>
</evidence>
<dbReference type="PANTHER" id="PTHR43214">
    <property type="entry name" value="TWO-COMPONENT RESPONSE REGULATOR"/>
    <property type="match status" value="1"/>
</dbReference>
<dbReference type="Pfam" id="PF00196">
    <property type="entry name" value="GerE"/>
    <property type="match status" value="1"/>
</dbReference>
<dbReference type="InterPro" id="IPR016032">
    <property type="entry name" value="Sig_transdc_resp-reg_C-effctor"/>
</dbReference>
<protein>
    <recommendedName>
        <fullName evidence="2">HTH luxR-type domain-containing protein</fullName>
    </recommendedName>
</protein>
<dbReference type="PROSITE" id="PS00622">
    <property type="entry name" value="HTH_LUXR_1"/>
    <property type="match status" value="1"/>
</dbReference>
<dbReference type="PROSITE" id="PS50043">
    <property type="entry name" value="HTH_LUXR_2"/>
    <property type="match status" value="1"/>
</dbReference>
<dbReference type="EMBL" id="BARS01008286">
    <property type="protein sequence ID" value="GAF76567.1"/>
    <property type="molecule type" value="Genomic_DNA"/>
</dbReference>